<name>A0A2K1J2X6_PHYPA</name>
<evidence type="ECO:0000256" key="6">
    <source>
        <dbReference type="ARBA" id="ARBA00022801"/>
    </source>
</evidence>
<keyword evidence="5 11" id="KW-0934">Plastid</keyword>
<dbReference type="Gramene" id="Pp3c17_6430V3.2">
    <property type="protein sequence ID" value="Pp3c17_6430V3.2"/>
    <property type="gene ID" value="Pp3c17_6430"/>
</dbReference>
<evidence type="ECO:0000256" key="10">
    <source>
        <dbReference type="ARBA" id="ARBA00023160"/>
    </source>
</evidence>
<dbReference type="CDD" id="cd00586">
    <property type="entry name" value="4HBT"/>
    <property type="match status" value="1"/>
</dbReference>
<evidence type="ECO:0000313" key="16">
    <source>
        <dbReference type="Proteomes" id="UP000006727"/>
    </source>
</evidence>
<dbReference type="EnsemblPlants" id="Pp3c17_6430V3.3">
    <property type="protein sequence ID" value="Pp3c17_6430V3.3"/>
    <property type="gene ID" value="Pp3c17_6430"/>
</dbReference>
<feature type="domain" description="Acyl-ACP thioesterase N-terminal hotdog" evidence="12">
    <location>
        <begin position="109"/>
        <end position="237"/>
    </location>
</feature>
<dbReference type="Proteomes" id="UP000006727">
    <property type="component" value="Chromosome 17"/>
</dbReference>
<evidence type="ECO:0000256" key="5">
    <source>
        <dbReference type="ARBA" id="ARBA00022640"/>
    </source>
</evidence>
<dbReference type="EMBL" id="ABEU02000017">
    <property type="protein sequence ID" value="PNR35876.1"/>
    <property type="molecule type" value="Genomic_DNA"/>
</dbReference>
<dbReference type="OrthoDB" id="618395at2759"/>
<dbReference type="InterPro" id="IPR049427">
    <property type="entry name" value="Acyl-ACP_TE_C"/>
</dbReference>
<keyword evidence="9 11" id="KW-0443">Lipid metabolism</keyword>
<evidence type="ECO:0000259" key="12">
    <source>
        <dbReference type="Pfam" id="PF01643"/>
    </source>
</evidence>
<evidence type="ECO:0000313" key="15">
    <source>
        <dbReference type="EnsemblPlants" id="Pp3c17_6430V3.1"/>
    </source>
</evidence>
<evidence type="ECO:0000256" key="9">
    <source>
        <dbReference type="ARBA" id="ARBA00023098"/>
    </source>
</evidence>
<evidence type="ECO:0000256" key="11">
    <source>
        <dbReference type="RuleBase" id="RU363096"/>
    </source>
</evidence>
<reference evidence="15" key="3">
    <citation type="submission" date="2020-12" db="UniProtKB">
        <authorList>
            <consortium name="EnsemblPlants"/>
        </authorList>
    </citation>
    <scope>IDENTIFICATION</scope>
</reference>
<evidence type="ECO:0000256" key="7">
    <source>
        <dbReference type="ARBA" id="ARBA00022832"/>
    </source>
</evidence>
<dbReference type="GO" id="GO:0016297">
    <property type="term" value="F:fatty acyl-[ACP] hydrolase activity"/>
    <property type="evidence" value="ECO:0000318"/>
    <property type="project" value="GO_Central"/>
</dbReference>
<comment type="function">
    <text evidence="11">Plays an essential role in chain termination during de novo fatty acid synthesis.</text>
</comment>
<accession>A0A2K1J2X6</accession>
<comment type="similarity">
    <text evidence="2 11">Belongs to the acyl-ACP thioesterase family.</text>
</comment>
<keyword evidence="4 11" id="KW-0150">Chloroplast</keyword>
<dbReference type="GeneID" id="112294154"/>
<sequence>MATRSALIQQRACGSLGALEATWWKNEQLVEKPFKLGLMRGSSLQCRPRPAMKALISSSGEVRAVKEGTLAEPPVEELQNGAHSVPAALRVASTPSNEHIGYGFVDEKNFYRERFVVRFSEVGSRGTMSLEMLASLLQEAACNHVVKIGYGAFAGRSDRLITVTTRMHIEVDRYPAWQDLLEIDTWYCTERRNSVRRDWTVKDVKSGEIIAFATSTWVIMNMDTKAIQRITDAIRDEFAPWARDPPKWALSEDRIKTSSERIPKINGDAEFYKTGLYPTERDLDMNQHVNNVKYISWTIESLPLEFRETHMIHKIALEYRREVQKNDTLESRAKKELLNDGALLAGDTHEEHYIHVIRNQDGQEINKGRTIWTPVQK</sequence>
<dbReference type="GO" id="GO:0009507">
    <property type="term" value="C:chloroplast"/>
    <property type="evidence" value="ECO:0007669"/>
    <property type="project" value="UniProtKB-SubCell"/>
</dbReference>
<proteinExistence type="inferred from homology"/>
<feature type="domain" description="Acyl-ACP thioesterase-like C-terminal" evidence="13">
    <location>
        <begin position="275"/>
        <end position="373"/>
    </location>
</feature>
<keyword evidence="10 11" id="KW-0275">Fatty acid biosynthesis</keyword>
<dbReference type="EnsemblPlants" id="Pp3c17_6430V3.2">
    <property type="protein sequence ID" value="Pp3c17_6430V3.2"/>
    <property type="gene ID" value="Pp3c17_6430"/>
</dbReference>
<dbReference type="RefSeq" id="XP_024400123.1">
    <property type="nucleotide sequence ID" value="XM_024544355.2"/>
</dbReference>
<dbReference type="STRING" id="3218.A0A2K1J2X6"/>
<dbReference type="Pfam" id="PF01643">
    <property type="entry name" value="Acyl-ACP_TE"/>
    <property type="match status" value="1"/>
</dbReference>
<dbReference type="PaxDb" id="3218-PP1S26_44V6.1"/>
<dbReference type="SUPFAM" id="SSF54637">
    <property type="entry name" value="Thioesterase/thiol ester dehydrase-isomerase"/>
    <property type="match status" value="2"/>
</dbReference>
<keyword evidence="7 11" id="KW-0276">Fatty acid metabolism</keyword>
<reference evidence="14 16" key="2">
    <citation type="journal article" date="2018" name="Plant J.">
        <title>The Physcomitrella patens chromosome-scale assembly reveals moss genome structure and evolution.</title>
        <authorList>
            <person name="Lang D."/>
            <person name="Ullrich K.K."/>
            <person name="Murat F."/>
            <person name="Fuchs J."/>
            <person name="Jenkins J."/>
            <person name="Haas F.B."/>
            <person name="Piednoel M."/>
            <person name="Gundlach H."/>
            <person name="Van Bel M."/>
            <person name="Meyberg R."/>
            <person name="Vives C."/>
            <person name="Morata J."/>
            <person name="Symeonidi A."/>
            <person name="Hiss M."/>
            <person name="Muchero W."/>
            <person name="Kamisugi Y."/>
            <person name="Saleh O."/>
            <person name="Blanc G."/>
            <person name="Decker E.L."/>
            <person name="van Gessel N."/>
            <person name="Grimwood J."/>
            <person name="Hayes R.D."/>
            <person name="Graham S.W."/>
            <person name="Gunter L.E."/>
            <person name="McDaniel S.F."/>
            <person name="Hoernstein S.N.W."/>
            <person name="Larsson A."/>
            <person name="Li F.W."/>
            <person name="Perroud P.F."/>
            <person name="Phillips J."/>
            <person name="Ranjan P."/>
            <person name="Rokshar D.S."/>
            <person name="Rothfels C.J."/>
            <person name="Schneider L."/>
            <person name="Shu S."/>
            <person name="Stevenson D.W."/>
            <person name="Thummler F."/>
            <person name="Tillich M."/>
            <person name="Villarreal Aguilar J.C."/>
            <person name="Widiez T."/>
            <person name="Wong G.K."/>
            <person name="Wymore A."/>
            <person name="Zhang Y."/>
            <person name="Zimmer A.D."/>
            <person name="Quatrano R.S."/>
            <person name="Mayer K.F.X."/>
            <person name="Goodstein D."/>
            <person name="Casacuberta J.M."/>
            <person name="Vandepoele K."/>
            <person name="Reski R."/>
            <person name="Cuming A.C."/>
            <person name="Tuskan G.A."/>
            <person name="Maumus F."/>
            <person name="Salse J."/>
            <person name="Schmutz J."/>
            <person name="Rensing S.A."/>
        </authorList>
    </citation>
    <scope>NUCLEOTIDE SEQUENCE [LARGE SCALE GENOMIC DNA]</scope>
    <source>
        <strain evidence="15 16">cv. Gransden 2004</strain>
    </source>
</reference>
<comment type="subcellular location">
    <subcellularLocation>
        <location evidence="1 11">Plastid</location>
        <location evidence="1 11">Chloroplast</location>
    </subcellularLocation>
</comment>
<protein>
    <recommendedName>
        <fullName evidence="11">Acyl-[acyl-carrier-protein] hydrolase</fullName>
        <ecNumber evidence="11">3.1.2.-</ecNumber>
    </recommendedName>
</protein>
<dbReference type="Gramene" id="Pp3c17_6430V3.3">
    <property type="protein sequence ID" value="Pp3c17_6430V3.3"/>
    <property type="gene ID" value="Pp3c17_6430"/>
</dbReference>
<keyword evidence="6 11" id="KW-0378">Hydrolase</keyword>
<evidence type="ECO:0000256" key="8">
    <source>
        <dbReference type="ARBA" id="ARBA00022946"/>
    </source>
</evidence>
<organism evidence="14">
    <name type="scientific">Physcomitrium patens</name>
    <name type="common">Spreading-leaved earth moss</name>
    <name type="synonym">Physcomitrella patens</name>
    <dbReference type="NCBI Taxonomy" id="3218"/>
    <lineage>
        <taxon>Eukaryota</taxon>
        <taxon>Viridiplantae</taxon>
        <taxon>Streptophyta</taxon>
        <taxon>Embryophyta</taxon>
        <taxon>Bryophyta</taxon>
        <taxon>Bryophytina</taxon>
        <taxon>Bryopsida</taxon>
        <taxon>Funariidae</taxon>
        <taxon>Funariales</taxon>
        <taxon>Funariaceae</taxon>
        <taxon>Physcomitrium</taxon>
    </lineage>
</organism>
<keyword evidence="8" id="KW-0809">Transit peptide</keyword>
<dbReference type="Pfam" id="PF20791">
    <property type="entry name" value="Acyl-ACP_TE_C"/>
    <property type="match status" value="1"/>
</dbReference>
<dbReference type="EnsemblPlants" id="Pp3c17_6430V3.1">
    <property type="protein sequence ID" value="Pp3c17_6430V3.1"/>
    <property type="gene ID" value="Pp3c17_6430"/>
</dbReference>
<evidence type="ECO:0000256" key="4">
    <source>
        <dbReference type="ARBA" id="ARBA00022528"/>
    </source>
</evidence>
<dbReference type="EC" id="3.1.2.-" evidence="11"/>
<gene>
    <name evidence="15" type="primary">LOC112294154</name>
    <name evidence="14" type="ORF">PHYPA_021726</name>
</gene>
<dbReference type="GO" id="GO:0000036">
    <property type="term" value="F:acyl carrier activity"/>
    <property type="evidence" value="ECO:0000318"/>
    <property type="project" value="GO_Central"/>
</dbReference>
<dbReference type="PANTHER" id="PTHR31727:SF21">
    <property type="entry name" value="ACYL-[ACYL-CARRIER-PROTEIN] HYDROLASE"/>
    <property type="match status" value="1"/>
</dbReference>
<reference evidence="14 16" key="1">
    <citation type="journal article" date="2008" name="Science">
        <title>The Physcomitrella genome reveals evolutionary insights into the conquest of land by plants.</title>
        <authorList>
            <person name="Rensing S."/>
            <person name="Lang D."/>
            <person name="Zimmer A."/>
            <person name="Terry A."/>
            <person name="Salamov A."/>
            <person name="Shapiro H."/>
            <person name="Nishiyama T."/>
            <person name="Perroud P.-F."/>
            <person name="Lindquist E."/>
            <person name="Kamisugi Y."/>
            <person name="Tanahashi T."/>
            <person name="Sakakibara K."/>
            <person name="Fujita T."/>
            <person name="Oishi K."/>
            <person name="Shin-I T."/>
            <person name="Kuroki Y."/>
            <person name="Toyoda A."/>
            <person name="Suzuki Y."/>
            <person name="Hashimoto A."/>
            <person name="Yamaguchi K."/>
            <person name="Sugano A."/>
            <person name="Kohara Y."/>
            <person name="Fujiyama A."/>
            <person name="Anterola A."/>
            <person name="Aoki S."/>
            <person name="Ashton N."/>
            <person name="Barbazuk W.B."/>
            <person name="Barker E."/>
            <person name="Bennetzen J."/>
            <person name="Bezanilla M."/>
            <person name="Blankenship R."/>
            <person name="Cho S.H."/>
            <person name="Dutcher S."/>
            <person name="Estelle M."/>
            <person name="Fawcett J.A."/>
            <person name="Gundlach H."/>
            <person name="Hanada K."/>
            <person name="Heyl A."/>
            <person name="Hicks K.A."/>
            <person name="Hugh J."/>
            <person name="Lohr M."/>
            <person name="Mayer K."/>
            <person name="Melkozernov A."/>
            <person name="Murata T."/>
            <person name="Nelson D."/>
            <person name="Pils B."/>
            <person name="Prigge M."/>
            <person name="Reiss B."/>
            <person name="Renner T."/>
            <person name="Rombauts S."/>
            <person name="Rushton P."/>
            <person name="Sanderfoot A."/>
            <person name="Schween G."/>
            <person name="Shiu S.-H."/>
            <person name="Stueber K."/>
            <person name="Theodoulou F.L."/>
            <person name="Tu H."/>
            <person name="Van de Peer Y."/>
            <person name="Verrier P.J."/>
            <person name="Waters E."/>
            <person name="Wood A."/>
            <person name="Yang L."/>
            <person name="Cove D."/>
            <person name="Cuming A."/>
            <person name="Hasebe M."/>
            <person name="Lucas S."/>
            <person name="Mishler D.B."/>
            <person name="Reski R."/>
            <person name="Grigoriev I."/>
            <person name="Quatrano R.S."/>
            <person name="Boore J.L."/>
        </authorList>
    </citation>
    <scope>NUCLEOTIDE SEQUENCE [LARGE SCALE GENOMIC DNA]</scope>
    <source>
        <strain evidence="15 16">cv. Gransden 2004</strain>
    </source>
</reference>
<dbReference type="PANTHER" id="PTHR31727">
    <property type="entry name" value="OLEOYL-ACYL CARRIER PROTEIN THIOESTERASE 1, CHLOROPLASTIC"/>
    <property type="match status" value="1"/>
</dbReference>
<dbReference type="Gramene" id="Pp3c17_6430V3.1">
    <property type="protein sequence ID" value="Pp3c17_6430V3.1"/>
    <property type="gene ID" value="Pp3c17_6430"/>
</dbReference>
<keyword evidence="16" id="KW-1185">Reference proteome</keyword>
<dbReference type="InterPro" id="IPR002864">
    <property type="entry name" value="Acyl-ACP_thioesterase_NHD"/>
</dbReference>
<evidence type="ECO:0000313" key="14">
    <source>
        <dbReference type="EMBL" id="PNR35876.1"/>
    </source>
</evidence>
<evidence type="ECO:0000256" key="2">
    <source>
        <dbReference type="ARBA" id="ARBA00006500"/>
    </source>
</evidence>
<evidence type="ECO:0000256" key="1">
    <source>
        <dbReference type="ARBA" id="ARBA00004229"/>
    </source>
</evidence>
<dbReference type="AlphaFoldDB" id="A0A2K1J2X6"/>
<dbReference type="InterPro" id="IPR029069">
    <property type="entry name" value="HotDog_dom_sf"/>
</dbReference>
<keyword evidence="3 11" id="KW-0444">Lipid biosynthesis</keyword>
<evidence type="ECO:0000256" key="3">
    <source>
        <dbReference type="ARBA" id="ARBA00022516"/>
    </source>
</evidence>
<evidence type="ECO:0000259" key="13">
    <source>
        <dbReference type="Pfam" id="PF20791"/>
    </source>
</evidence>
<dbReference type="InterPro" id="IPR045023">
    <property type="entry name" value="FATA/B"/>
</dbReference>
<dbReference type="Gene3D" id="3.10.129.10">
    <property type="entry name" value="Hotdog Thioesterase"/>
    <property type="match status" value="1"/>
</dbReference>